<name>E1Z3D7_CHLVA</name>
<evidence type="ECO:0000256" key="3">
    <source>
        <dbReference type="ARBA" id="ARBA00022723"/>
    </source>
</evidence>
<evidence type="ECO:0000313" key="8">
    <source>
        <dbReference type="EMBL" id="EFN59826.1"/>
    </source>
</evidence>
<keyword evidence="3" id="KW-0479">Metal-binding</keyword>
<dbReference type="PANTHER" id="PTHR18952:SF265">
    <property type="entry name" value="CARBONIC ANHYDRASE"/>
    <property type="match status" value="1"/>
</dbReference>
<dbReference type="KEGG" id="cvr:CHLNCDRAFT_59547"/>
<dbReference type="PROSITE" id="PS51144">
    <property type="entry name" value="ALPHA_CA_2"/>
    <property type="match status" value="1"/>
</dbReference>
<dbReference type="Proteomes" id="UP000008141">
    <property type="component" value="Unassembled WGS sequence"/>
</dbReference>
<evidence type="ECO:0000313" key="9">
    <source>
        <dbReference type="Proteomes" id="UP000008141"/>
    </source>
</evidence>
<dbReference type="Gene3D" id="3.10.200.10">
    <property type="entry name" value="Alpha carbonic anhydrase"/>
    <property type="match status" value="1"/>
</dbReference>
<dbReference type="InterPro" id="IPR036398">
    <property type="entry name" value="CA_dom_sf"/>
</dbReference>
<dbReference type="OrthoDB" id="514232at2759"/>
<keyword evidence="9" id="KW-1185">Reference proteome</keyword>
<proteinExistence type="inferred from homology"/>
<protein>
    <recommendedName>
        <fullName evidence="2">carbonic anhydrase</fullName>
        <ecNumber evidence="2">4.2.1.1</ecNumber>
    </recommendedName>
</protein>
<evidence type="ECO:0000256" key="2">
    <source>
        <dbReference type="ARBA" id="ARBA00012925"/>
    </source>
</evidence>
<sequence length="307" mass="33314">MAPFSASADESAPSPTCQHWNHAAAGREWPSHDAECGWTCAGHHQSPINVPRRVDARLSKHLRANLQFGTATDLRVLNIGHAVQVEFSPPADSRASVVVLGDSVANLYDAANPNRLPFTRINLEPLQFHMHATSEHLVHGKSAMLELHLVTKLVATPGATLPKECPEGSDALCLAVFGVLYDIKHGDNVTRGDPTIQQIIDNLPTCPEAGKECVKDVPGWELDLSSFFPDTTYHAYTGSLTTPPCTEGVMWHVFPNVRAVLSEQQAIDLQLALSAATIEGQAVLNRLNNRVVQPRNDRNVFAACATS</sequence>
<dbReference type="InParanoid" id="E1Z3D7"/>
<gene>
    <name evidence="8" type="ORF">CHLNCDRAFT_59547</name>
</gene>
<comment type="similarity">
    <text evidence="1">Belongs to the alpha-carbonic anhydrase family.</text>
</comment>
<dbReference type="SUPFAM" id="SSF51069">
    <property type="entry name" value="Carbonic anhydrase"/>
    <property type="match status" value="1"/>
</dbReference>
<dbReference type="SMART" id="SM01057">
    <property type="entry name" value="Carb_anhydrase"/>
    <property type="match status" value="1"/>
</dbReference>
<evidence type="ECO:0000256" key="5">
    <source>
        <dbReference type="ARBA" id="ARBA00023239"/>
    </source>
</evidence>
<feature type="domain" description="Alpha-carbonic anhydrase" evidence="7">
    <location>
        <begin position="18"/>
        <end position="304"/>
    </location>
</feature>
<evidence type="ECO:0000256" key="4">
    <source>
        <dbReference type="ARBA" id="ARBA00022833"/>
    </source>
</evidence>
<dbReference type="GeneID" id="17359541"/>
<dbReference type="AlphaFoldDB" id="E1Z3D7"/>
<keyword evidence="5" id="KW-0456">Lyase</keyword>
<comment type="catalytic activity">
    <reaction evidence="6">
        <text>hydrogencarbonate + H(+) = CO2 + H2O</text>
        <dbReference type="Rhea" id="RHEA:10748"/>
        <dbReference type="ChEBI" id="CHEBI:15377"/>
        <dbReference type="ChEBI" id="CHEBI:15378"/>
        <dbReference type="ChEBI" id="CHEBI:16526"/>
        <dbReference type="ChEBI" id="CHEBI:17544"/>
        <dbReference type="EC" id="4.2.1.1"/>
    </reaction>
</comment>
<dbReference type="EC" id="4.2.1.1" evidence="2"/>
<keyword evidence="4" id="KW-0862">Zinc</keyword>
<reference evidence="8 9" key="1">
    <citation type="journal article" date="2010" name="Plant Cell">
        <title>The Chlorella variabilis NC64A genome reveals adaptation to photosymbiosis, coevolution with viruses, and cryptic sex.</title>
        <authorList>
            <person name="Blanc G."/>
            <person name="Duncan G."/>
            <person name="Agarkova I."/>
            <person name="Borodovsky M."/>
            <person name="Gurnon J."/>
            <person name="Kuo A."/>
            <person name="Lindquist E."/>
            <person name="Lucas S."/>
            <person name="Pangilinan J."/>
            <person name="Polle J."/>
            <person name="Salamov A."/>
            <person name="Terry A."/>
            <person name="Yamada T."/>
            <person name="Dunigan D.D."/>
            <person name="Grigoriev I.V."/>
            <person name="Claverie J.M."/>
            <person name="Van Etten J.L."/>
        </authorList>
    </citation>
    <scope>NUCLEOTIDE SEQUENCE [LARGE SCALE GENOMIC DNA]</scope>
    <source>
        <strain evidence="8 9">NC64A</strain>
    </source>
</reference>
<dbReference type="InterPro" id="IPR001148">
    <property type="entry name" value="CA_dom"/>
</dbReference>
<dbReference type="EMBL" id="GL433835">
    <property type="protein sequence ID" value="EFN59826.1"/>
    <property type="molecule type" value="Genomic_DNA"/>
</dbReference>
<dbReference type="CDD" id="cd03124">
    <property type="entry name" value="alpha_CA_prokaryotic_like"/>
    <property type="match status" value="1"/>
</dbReference>
<dbReference type="OMA" id="NATNTRY"/>
<accession>E1Z3D7</accession>
<dbReference type="GO" id="GO:0008270">
    <property type="term" value="F:zinc ion binding"/>
    <property type="evidence" value="ECO:0007669"/>
    <property type="project" value="InterPro"/>
</dbReference>
<dbReference type="GO" id="GO:0004089">
    <property type="term" value="F:carbonate dehydratase activity"/>
    <property type="evidence" value="ECO:0007669"/>
    <property type="project" value="UniProtKB-EC"/>
</dbReference>
<evidence type="ECO:0000256" key="1">
    <source>
        <dbReference type="ARBA" id="ARBA00010718"/>
    </source>
</evidence>
<organism evidence="9">
    <name type="scientific">Chlorella variabilis</name>
    <name type="common">Green alga</name>
    <dbReference type="NCBI Taxonomy" id="554065"/>
    <lineage>
        <taxon>Eukaryota</taxon>
        <taxon>Viridiplantae</taxon>
        <taxon>Chlorophyta</taxon>
        <taxon>core chlorophytes</taxon>
        <taxon>Trebouxiophyceae</taxon>
        <taxon>Chlorellales</taxon>
        <taxon>Chlorellaceae</taxon>
        <taxon>Chlorella clade</taxon>
        <taxon>Chlorella</taxon>
    </lineage>
</organism>
<dbReference type="eggNOG" id="KOG0382">
    <property type="taxonomic scope" value="Eukaryota"/>
</dbReference>
<evidence type="ECO:0000256" key="6">
    <source>
        <dbReference type="ARBA" id="ARBA00048348"/>
    </source>
</evidence>
<dbReference type="InterPro" id="IPR041891">
    <property type="entry name" value="Alpha_CA_prokaryot-like"/>
</dbReference>
<dbReference type="InterPro" id="IPR023561">
    <property type="entry name" value="Carbonic_anhydrase_a-class"/>
</dbReference>
<dbReference type="Pfam" id="PF00194">
    <property type="entry name" value="Carb_anhydrase"/>
    <property type="match status" value="1"/>
</dbReference>
<dbReference type="STRING" id="554065.E1Z3D7"/>
<dbReference type="RefSeq" id="XP_005851928.1">
    <property type="nucleotide sequence ID" value="XM_005851866.1"/>
</dbReference>
<dbReference type="PANTHER" id="PTHR18952">
    <property type="entry name" value="CARBONIC ANHYDRASE"/>
    <property type="match status" value="1"/>
</dbReference>
<evidence type="ECO:0000259" key="7">
    <source>
        <dbReference type="PROSITE" id="PS51144"/>
    </source>
</evidence>